<dbReference type="PANTHER" id="PTHR43072">
    <property type="entry name" value="N-ACETYLTRANSFERASE"/>
    <property type="match status" value="1"/>
</dbReference>
<evidence type="ECO:0000256" key="1">
    <source>
        <dbReference type="ARBA" id="ARBA00022679"/>
    </source>
</evidence>
<dbReference type="CDD" id="cd04301">
    <property type="entry name" value="NAT_SF"/>
    <property type="match status" value="1"/>
</dbReference>
<evidence type="ECO:0000313" key="4">
    <source>
        <dbReference type="EMBL" id="NDV91086.1"/>
    </source>
</evidence>
<feature type="domain" description="N-acetyltransferase" evidence="3">
    <location>
        <begin position="1"/>
        <end position="162"/>
    </location>
</feature>
<dbReference type="GO" id="GO:0016747">
    <property type="term" value="F:acyltransferase activity, transferring groups other than amino-acyl groups"/>
    <property type="evidence" value="ECO:0007669"/>
    <property type="project" value="InterPro"/>
</dbReference>
<dbReference type="InterPro" id="IPR016181">
    <property type="entry name" value="Acyl_CoA_acyltransferase"/>
</dbReference>
<dbReference type="Pfam" id="PF00583">
    <property type="entry name" value="Acetyltransf_1"/>
    <property type="match status" value="1"/>
</dbReference>
<keyword evidence="2" id="KW-0012">Acyltransferase</keyword>
<reference evidence="4 5" key="1">
    <citation type="submission" date="2020-01" db="EMBL/GenBank/DDBJ databases">
        <authorList>
            <person name="Chen J."/>
            <person name="Zhu S."/>
            <person name="Yang J."/>
        </authorList>
    </citation>
    <scope>NUCLEOTIDE SEQUENCE [LARGE SCALE GENOMIC DNA]</scope>
    <source>
        <strain evidence="4 5">345S023</strain>
    </source>
</reference>
<dbReference type="EMBL" id="JAAAWN010000008">
    <property type="protein sequence ID" value="NDV91086.1"/>
    <property type="molecule type" value="Genomic_DNA"/>
</dbReference>
<evidence type="ECO:0000313" key="5">
    <source>
        <dbReference type="Proteomes" id="UP000470213"/>
    </source>
</evidence>
<keyword evidence="5" id="KW-1185">Reference proteome</keyword>
<organism evidence="4 5">
    <name type="scientific">Alteromonas profundi</name>
    <dbReference type="NCBI Taxonomy" id="2696062"/>
    <lineage>
        <taxon>Bacteria</taxon>
        <taxon>Pseudomonadati</taxon>
        <taxon>Pseudomonadota</taxon>
        <taxon>Gammaproteobacteria</taxon>
        <taxon>Alteromonadales</taxon>
        <taxon>Alteromonadaceae</taxon>
        <taxon>Alteromonas/Salinimonas group</taxon>
        <taxon>Alteromonas</taxon>
    </lineage>
</organism>
<dbReference type="Proteomes" id="UP000470213">
    <property type="component" value="Unassembled WGS sequence"/>
</dbReference>
<proteinExistence type="predicted"/>
<accession>A0A7X5LKN6</accession>
<dbReference type="PANTHER" id="PTHR43072:SF23">
    <property type="entry name" value="UPF0039 PROTEIN C11D3.02C"/>
    <property type="match status" value="1"/>
</dbReference>
<name>A0A7X5LKN6_9ALTE</name>
<gene>
    <name evidence="4" type="ORF">GTH32_07785</name>
</gene>
<dbReference type="AlphaFoldDB" id="A0A7X5LKN6"/>
<protein>
    <submittedName>
        <fullName evidence="4">GNAT family N-acetyltransferase</fullName>
    </submittedName>
</protein>
<evidence type="ECO:0000256" key="2">
    <source>
        <dbReference type="ARBA" id="ARBA00023315"/>
    </source>
</evidence>
<dbReference type="PROSITE" id="PS51186">
    <property type="entry name" value="GNAT"/>
    <property type="match status" value="1"/>
</dbReference>
<dbReference type="InterPro" id="IPR000182">
    <property type="entry name" value="GNAT_dom"/>
</dbReference>
<evidence type="ECO:0000259" key="3">
    <source>
        <dbReference type="PROSITE" id="PS51186"/>
    </source>
</evidence>
<sequence>MIRDAVLDDSSRIAEIYNFYVVNTCTTFEEGYVSDEDMSIRLKKVVEANLPWIVAVIDETIIGYAYATKWKERSAYRFSVESTIYLSNEFQGKGLGTVLYTSLLNKLKTLGINSVIGGVTLPNPASVGLHEKLGMEKVAHFSKVGFKFNQWLDVGYWQLSLNA</sequence>
<keyword evidence="1 4" id="KW-0808">Transferase</keyword>
<comment type="caution">
    <text evidence="4">The sequence shown here is derived from an EMBL/GenBank/DDBJ whole genome shotgun (WGS) entry which is preliminary data.</text>
</comment>
<dbReference type="SUPFAM" id="SSF55729">
    <property type="entry name" value="Acyl-CoA N-acyltransferases (Nat)"/>
    <property type="match status" value="1"/>
</dbReference>
<dbReference type="Gene3D" id="3.40.630.30">
    <property type="match status" value="1"/>
</dbReference>